<keyword evidence="1" id="KW-0812">Transmembrane</keyword>
<dbReference type="Proteomes" id="UP000634229">
    <property type="component" value="Unassembled WGS sequence"/>
</dbReference>
<evidence type="ECO:0000313" key="2">
    <source>
        <dbReference type="EMBL" id="MBL1097212.1"/>
    </source>
</evidence>
<evidence type="ECO:0000313" key="3">
    <source>
        <dbReference type="Proteomes" id="UP000634229"/>
    </source>
</evidence>
<dbReference type="RefSeq" id="WP_201874330.1">
    <property type="nucleotide sequence ID" value="NZ_JAERRF010000005.1"/>
</dbReference>
<evidence type="ECO:0000256" key="1">
    <source>
        <dbReference type="SAM" id="Phobius"/>
    </source>
</evidence>
<keyword evidence="1" id="KW-0472">Membrane</keyword>
<feature type="transmembrane region" description="Helical" evidence="1">
    <location>
        <begin position="6"/>
        <end position="24"/>
    </location>
</feature>
<dbReference type="EMBL" id="JAERRF010000005">
    <property type="protein sequence ID" value="MBL1097212.1"/>
    <property type="molecule type" value="Genomic_DNA"/>
</dbReference>
<name>A0ABS1NAW3_9ACTN</name>
<keyword evidence="1" id="KW-1133">Transmembrane helix</keyword>
<organism evidence="2 3">
    <name type="scientific">Streptomyces coffeae</name>
    <dbReference type="NCBI Taxonomy" id="621382"/>
    <lineage>
        <taxon>Bacteria</taxon>
        <taxon>Bacillati</taxon>
        <taxon>Actinomycetota</taxon>
        <taxon>Actinomycetes</taxon>
        <taxon>Kitasatosporales</taxon>
        <taxon>Streptomycetaceae</taxon>
        <taxon>Streptomyces</taxon>
    </lineage>
</organism>
<accession>A0ABS1NAW3</accession>
<proteinExistence type="predicted"/>
<comment type="caution">
    <text evidence="2">The sequence shown here is derived from an EMBL/GenBank/DDBJ whole genome shotgun (WGS) entry which is preliminary data.</text>
</comment>
<keyword evidence="3" id="KW-1185">Reference proteome</keyword>
<sequence length="287" mass="32225">MTWLDHLNTFFGIVGFVITVVTLVKVQSVHRAQAEERTLLRRLYGTDSLARHLRSAATFLRQGNENDARALAEELVRLCGQIEGISRALDSMNRTRGGTGRQELQLVDKGYYTPAFLSRAVNDAQYKVDFLIYRNLQFTNVDLLESMELAAKRGVHIRILGLSSAAEESVLEQASLVLPWPQAPAQTLRRQLAESEERIKSIVAGWSEQARLRFEYRGYTVVPNVHFVRMDGLVRQGFIGTLSPAQPARLEDRGYVELPIRSEPGATLSRHFDQLWVRSAATTVSGG</sequence>
<gene>
    <name evidence="2" type="ORF">JK363_11100</name>
</gene>
<protein>
    <submittedName>
        <fullName evidence="2">Uncharacterized protein</fullName>
    </submittedName>
</protein>
<reference evidence="2 3" key="1">
    <citation type="submission" date="2021-01" db="EMBL/GenBank/DDBJ databases">
        <title>WGS of actinomycetes isolated from Thailand.</title>
        <authorList>
            <person name="Thawai C."/>
        </authorList>
    </citation>
    <scope>NUCLEOTIDE SEQUENCE [LARGE SCALE GENOMIC DNA]</scope>
    <source>
        <strain evidence="2 3">CA1R205</strain>
    </source>
</reference>